<dbReference type="AlphaFoldDB" id="A0A2T8HNY5"/>
<organism evidence="4 5">
    <name type="scientific">Sphingobacterium corticibacter</name>
    <dbReference type="NCBI Taxonomy" id="2171749"/>
    <lineage>
        <taxon>Bacteria</taxon>
        <taxon>Pseudomonadati</taxon>
        <taxon>Bacteroidota</taxon>
        <taxon>Sphingobacteriia</taxon>
        <taxon>Sphingobacteriales</taxon>
        <taxon>Sphingobacteriaceae</taxon>
        <taxon>Sphingobacterium</taxon>
    </lineage>
</organism>
<evidence type="ECO:0000313" key="5">
    <source>
        <dbReference type="Proteomes" id="UP000245627"/>
    </source>
</evidence>
<dbReference type="PROSITE" id="PS51186">
    <property type="entry name" value="GNAT"/>
    <property type="match status" value="1"/>
</dbReference>
<dbReference type="CDD" id="cd04301">
    <property type="entry name" value="NAT_SF"/>
    <property type="match status" value="1"/>
</dbReference>
<proteinExistence type="predicted"/>
<gene>
    <name evidence="4" type="ORF">DC487_01900</name>
</gene>
<dbReference type="PANTHER" id="PTHR43877:SF2">
    <property type="entry name" value="AMINOALKYLPHOSPHONATE N-ACETYLTRANSFERASE-RELATED"/>
    <property type="match status" value="1"/>
</dbReference>
<dbReference type="Gene3D" id="3.40.630.30">
    <property type="match status" value="1"/>
</dbReference>
<keyword evidence="2" id="KW-0012">Acyltransferase</keyword>
<dbReference type="OrthoDB" id="3389160at2"/>
<dbReference type="InterPro" id="IPR016181">
    <property type="entry name" value="Acyl_CoA_acyltransferase"/>
</dbReference>
<dbReference type="SUPFAM" id="SSF55729">
    <property type="entry name" value="Acyl-CoA N-acyltransferases (Nat)"/>
    <property type="match status" value="1"/>
</dbReference>
<dbReference type="EMBL" id="QDKG01000001">
    <property type="protein sequence ID" value="PVH27148.1"/>
    <property type="molecule type" value="Genomic_DNA"/>
</dbReference>
<reference evidence="4 5" key="1">
    <citation type="submission" date="2018-04" db="EMBL/GenBank/DDBJ databases">
        <title>Sphingobacterium cortibacter sp. nov.</title>
        <authorList>
            <person name="Li Y."/>
        </authorList>
    </citation>
    <scope>NUCLEOTIDE SEQUENCE [LARGE SCALE GENOMIC DNA]</scope>
    <source>
        <strain evidence="4 5">2c-3</strain>
    </source>
</reference>
<evidence type="ECO:0000256" key="2">
    <source>
        <dbReference type="ARBA" id="ARBA00023315"/>
    </source>
</evidence>
<evidence type="ECO:0000259" key="3">
    <source>
        <dbReference type="PROSITE" id="PS51186"/>
    </source>
</evidence>
<sequence length="181" mass="20572">MHEFYHIEQVLEADESLIQSLANLILDSVKNGASIGFMDDMTEEDAIQFWTKVLDKVAPHKIILLIARETSSQHVIGTVQLQIDLPKNQIHRADVAKMMVHSEYRRKGIAEQLLVEIEKIALAQNRHILVLDTVTGSTAQKLYQKCGWIEAGNIPDYAMLPNGELCSTTYFYKNLFKTNEN</sequence>
<evidence type="ECO:0000256" key="1">
    <source>
        <dbReference type="ARBA" id="ARBA00022679"/>
    </source>
</evidence>
<name>A0A2T8HNY5_9SPHI</name>
<comment type="caution">
    <text evidence="4">The sequence shown here is derived from an EMBL/GenBank/DDBJ whole genome shotgun (WGS) entry which is preliminary data.</text>
</comment>
<dbReference type="GO" id="GO:0016747">
    <property type="term" value="F:acyltransferase activity, transferring groups other than amino-acyl groups"/>
    <property type="evidence" value="ECO:0007669"/>
    <property type="project" value="InterPro"/>
</dbReference>
<keyword evidence="5" id="KW-1185">Reference proteome</keyword>
<dbReference type="InterPro" id="IPR050832">
    <property type="entry name" value="Bact_Acetyltransf"/>
</dbReference>
<protein>
    <submittedName>
        <fullName evidence="4">GNAT family N-acetyltransferase</fullName>
    </submittedName>
</protein>
<dbReference type="Pfam" id="PF13508">
    <property type="entry name" value="Acetyltransf_7"/>
    <property type="match status" value="1"/>
</dbReference>
<dbReference type="PANTHER" id="PTHR43877">
    <property type="entry name" value="AMINOALKYLPHOSPHONATE N-ACETYLTRANSFERASE-RELATED-RELATED"/>
    <property type="match status" value="1"/>
</dbReference>
<accession>A0A2T8HNY5</accession>
<dbReference type="InterPro" id="IPR000182">
    <property type="entry name" value="GNAT_dom"/>
</dbReference>
<keyword evidence="1 4" id="KW-0808">Transferase</keyword>
<dbReference type="Proteomes" id="UP000245627">
    <property type="component" value="Unassembled WGS sequence"/>
</dbReference>
<feature type="domain" description="N-acetyltransferase" evidence="3">
    <location>
        <begin position="8"/>
        <end position="177"/>
    </location>
</feature>
<evidence type="ECO:0000313" key="4">
    <source>
        <dbReference type="EMBL" id="PVH27148.1"/>
    </source>
</evidence>